<dbReference type="AlphaFoldDB" id="A0A1L3GS68"/>
<dbReference type="Gene3D" id="1.25.40.10">
    <property type="entry name" value="Tetratricopeptide repeat domain"/>
    <property type="match status" value="1"/>
</dbReference>
<gene>
    <name evidence="1" type="ORF">A7E78_13605</name>
</gene>
<accession>A0A1L3GS68</accession>
<name>A0A1L3GS68_9BACT</name>
<evidence type="ECO:0000313" key="2">
    <source>
        <dbReference type="Proteomes" id="UP000182517"/>
    </source>
</evidence>
<protein>
    <recommendedName>
        <fullName evidence="3">DUF924 domain-containing protein</fullName>
    </recommendedName>
</protein>
<evidence type="ECO:0000313" key="1">
    <source>
        <dbReference type="EMBL" id="APG28771.1"/>
    </source>
</evidence>
<evidence type="ECO:0008006" key="3">
    <source>
        <dbReference type="Google" id="ProtNLM"/>
    </source>
</evidence>
<dbReference type="Gene3D" id="1.20.58.320">
    <property type="entry name" value="TPR-like"/>
    <property type="match status" value="1"/>
</dbReference>
<dbReference type="InterPro" id="IPR011990">
    <property type="entry name" value="TPR-like_helical_dom_sf"/>
</dbReference>
<dbReference type="KEGG" id="pef:A7E78_13605"/>
<sequence>MEDRHTVLRYWFGRDPDDPGLAKERASLWWSKAPQTDKEIRERFKPLVLAAGRGFLGNWKSTVHGRLALILLTDQFPRNIYRGQPQAFAFDGIALELSLKGLASGEDRLLKPIHRVFFYLPLEHSEVLEHQHRSVDLFQELVLEVPESRKQFFAGFLNFAIRHCAIIERFGRFPHRNAILGRESTPEEVEFLKQPGSSF</sequence>
<organism evidence="1 2">
    <name type="scientific">Syntrophotalea acetylenivorans</name>
    <dbReference type="NCBI Taxonomy" id="1842532"/>
    <lineage>
        <taxon>Bacteria</taxon>
        <taxon>Pseudomonadati</taxon>
        <taxon>Thermodesulfobacteriota</taxon>
        <taxon>Desulfuromonadia</taxon>
        <taxon>Desulfuromonadales</taxon>
        <taxon>Syntrophotaleaceae</taxon>
        <taxon>Syntrophotalea</taxon>
    </lineage>
</organism>
<dbReference type="Proteomes" id="UP000182517">
    <property type="component" value="Chromosome"/>
</dbReference>
<keyword evidence="2" id="KW-1185">Reference proteome</keyword>
<dbReference type="STRING" id="1842532.A7E78_13605"/>
<dbReference type="SUPFAM" id="SSF48452">
    <property type="entry name" value="TPR-like"/>
    <property type="match status" value="1"/>
</dbReference>
<proteinExistence type="predicted"/>
<dbReference type="RefSeq" id="WP_072284796.1">
    <property type="nucleotide sequence ID" value="NZ_CP015519.1"/>
</dbReference>
<dbReference type="InterPro" id="IPR010323">
    <property type="entry name" value="DUF924"/>
</dbReference>
<dbReference type="OrthoDB" id="7593450at2"/>
<reference evidence="1 2" key="1">
    <citation type="journal article" date="2017" name="Genome Announc.">
        <title>Complete Genome Sequences of Two Acetylene-Fermenting Pelobacter acetylenicus Strains.</title>
        <authorList>
            <person name="Sutton J.M."/>
            <person name="Baesman S.M."/>
            <person name="Fierst J.L."/>
            <person name="Poret-Peterson A.T."/>
            <person name="Oremland R.S."/>
            <person name="Dunlap D.S."/>
            <person name="Akob D.M."/>
        </authorList>
    </citation>
    <scope>NUCLEOTIDE SEQUENCE [LARGE SCALE GENOMIC DNA]</scope>
    <source>
        <strain evidence="1 2">SFB93</strain>
    </source>
</reference>
<dbReference type="Pfam" id="PF06041">
    <property type="entry name" value="DUF924"/>
    <property type="match status" value="1"/>
</dbReference>
<dbReference type="EMBL" id="CP015519">
    <property type="protein sequence ID" value="APG28771.1"/>
    <property type="molecule type" value="Genomic_DNA"/>
</dbReference>